<accession>A0A1K2ISG0</accession>
<dbReference type="InterPro" id="IPR019694">
    <property type="entry name" value="Phage_HP1_Orf23"/>
</dbReference>
<protein>
    <recommendedName>
        <fullName evidence="3">DUF2586 family protein</fullName>
    </recommendedName>
</protein>
<name>A0A1K2ISG0_9FLAO</name>
<dbReference type="Pfam" id="PF10758">
    <property type="entry name" value="DUF2586"/>
    <property type="match status" value="1"/>
</dbReference>
<dbReference type="RefSeq" id="WP_072410341.1">
    <property type="nucleotide sequence ID" value="NZ_FPKW01000008.1"/>
</dbReference>
<evidence type="ECO:0000313" key="1">
    <source>
        <dbReference type="EMBL" id="SFZ95120.1"/>
    </source>
</evidence>
<dbReference type="AlphaFoldDB" id="A0A1K2ISG0"/>
<evidence type="ECO:0000313" key="2">
    <source>
        <dbReference type="Proteomes" id="UP000182034"/>
    </source>
</evidence>
<evidence type="ECO:0008006" key="3">
    <source>
        <dbReference type="Google" id="ProtNLM"/>
    </source>
</evidence>
<dbReference type="EMBL" id="FPKW01000008">
    <property type="protein sequence ID" value="SFZ95120.1"/>
    <property type="molecule type" value="Genomic_DNA"/>
</dbReference>
<reference evidence="2" key="1">
    <citation type="submission" date="2016-10" db="EMBL/GenBank/DDBJ databases">
        <authorList>
            <person name="Varghese N."/>
            <person name="Submissions S."/>
        </authorList>
    </citation>
    <scope>NUCLEOTIDE SEQUENCE [LARGE SCALE GENOMIC DNA]</scope>
    <source>
        <strain evidence="2">SUR2</strain>
    </source>
</reference>
<sequence>MNGVKFVRENGGLNRLLSGEDHISGLVVIGEGALESQLILSVEELAEKGITVEEMPVTFYQINEFFRINPGAKLYVKGVATSDGTYSEVKQLQNFAEGKLRRVAVCDFKRAASTLSAAVGTLNQVAKDLRTLNIPLSTFLSVKVTAQDMSALPSLHTLNAENVSVVLGQDMGGLGRFLSGANPSLSAIGAVLGASSKAKVHESIAWVEKQNLVSAAYSKLLANNNELAREMDVLGFCDGSLLSSYTPQQIQAMNDKGYIFGIKYAGQAGSYFNDSFTATTKDDDFAYIENNTTVDKAIREINRVLTPKISSPVYIDPDTGFLENSSVSALEALCDDVLDQMVRDGEISGYKVYINPAQQILRDSKLEVVLKIVPVGTLREITVKIGLTLTTN</sequence>
<dbReference type="STRING" id="1612149.SAMN05216324_108156"/>
<keyword evidence="2" id="KW-1185">Reference proteome</keyword>
<dbReference type="Proteomes" id="UP000182034">
    <property type="component" value="Unassembled WGS sequence"/>
</dbReference>
<organism evidence="1 2">
    <name type="scientific">Chryseobacterium limigenitum</name>
    <dbReference type="NCBI Taxonomy" id="1612149"/>
    <lineage>
        <taxon>Bacteria</taxon>
        <taxon>Pseudomonadati</taxon>
        <taxon>Bacteroidota</taxon>
        <taxon>Flavobacteriia</taxon>
        <taxon>Flavobacteriales</taxon>
        <taxon>Weeksellaceae</taxon>
        <taxon>Chryseobacterium group</taxon>
        <taxon>Chryseobacterium</taxon>
    </lineage>
</organism>
<gene>
    <name evidence="1" type="ORF">SAMN05216324_108156</name>
</gene>
<dbReference type="OrthoDB" id="1041499at2"/>
<proteinExistence type="predicted"/>